<dbReference type="SMART" id="SM00382">
    <property type="entry name" value="AAA"/>
    <property type="match status" value="1"/>
</dbReference>
<accession>A0A931J664</accession>
<reference evidence="14" key="1">
    <citation type="submission" date="2020-12" db="EMBL/GenBank/DDBJ databases">
        <title>The genome sequence of Inhella sp. 1Y17.</title>
        <authorList>
            <person name="Liu Y."/>
        </authorList>
    </citation>
    <scope>NUCLEOTIDE SEQUENCE</scope>
    <source>
        <strain evidence="14">1Y17</strain>
    </source>
</reference>
<dbReference type="InterPro" id="IPR027417">
    <property type="entry name" value="P-loop_NTPase"/>
</dbReference>
<evidence type="ECO:0000256" key="3">
    <source>
        <dbReference type="ARBA" id="ARBA00022475"/>
    </source>
</evidence>
<keyword evidence="15" id="KW-1185">Reference proteome</keyword>
<dbReference type="InterPro" id="IPR011527">
    <property type="entry name" value="ABC1_TM_dom"/>
</dbReference>
<keyword evidence="5" id="KW-0547">Nucleotide-binding</keyword>
<proteinExistence type="predicted"/>
<dbReference type="EMBL" id="JAEDAK010000016">
    <property type="protein sequence ID" value="MBH9578950.1"/>
    <property type="molecule type" value="Genomic_DNA"/>
</dbReference>
<evidence type="ECO:0000259" key="12">
    <source>
        <dbReference type="PROSITE" id="PS50893"/>
    </source>
</evidence>
<evidence type="ECO:0000313" key="14">
    <source>
        <dbReference type="EMBL" id="MBH9578950.1"/>
    </source>
</evidence>
<dbReference type="Gene3D" id="3.40.50.300">
    <property type="entry name" value="P-loop containing nucleotide triphosphate hydrolases"/>
    <property type="match status" value="1"/>
</dbReference>
<dbReference type="Gene3D" id="1.20.1560.10">
    <property type="entry name" value="ABC transporter type 1, transmembrane domain"/>
    <property type="match status" value="1"/>
</dbReference>
<dbReference type="InterPro" id="IPR003593">
    <property type="entry name" value="AAA+_ATPase"/>
</dbReference>
<dbReference type="CDD" id="cd18541">
    <property type="entry name" value="ABC_6TM_TmrB_like"/>
    <property type="match status" value="1"/>
</dbReference>
<dbReference type="GO" id="GO:0005886">
    <property type="term" value="C:plasma membrane"/>
    <property type="evidence" value="ECO:0007669"/>
    <property type="project" value="UniProtKB-SubCell"/>
</dbReference>
<comment type="caution">
    <text evidence="14">The sequence shown here is derived from an EMBL/GenBank/DDBJ whole genome shotgun (WGS) entry which is preliminary data.</text>
</comment>
<evidence type="ECO:0000256" key="8">
    <source>
        <dbReference type="ARBA" id="ARBA00022989"/>
    </source>
</evidence>
<keyword evidence="9" id="KW-0445">Lipid transport</keyword>
<dbReference type="Proteomes" id="UP000613266">
    <property type="component" value="Unassembled WGS sequence"/>
</dbReference>
<gene>
    <name evidence="14" type="ORF">I7X39_18825</name>
</gene>
<keyword evidence="10 11" id="KW-0472">Membrane</keyword>
<evidence type="ECO:0000256" key="10">
    <source>
        <dbReference type="ARBA" id="ARBA00023136"/>
    </source>
</evidence>
<dbReference type="InterPro" id="IPR003439">
    <property type="entry name" value="ABC_transporter-like_ATP-bd"/>
</dbReference>
<dbReference type="PROSITE" id="PS00211">
    <property type="entry name" value="ABC_TRANSPORTER_1"/>
    <property type="match status" value="1"/>
</dbReference>
<dbReference type="InterPro" id="IPR036640">
    <property type="entry name" value="ABC1_TM_sf"/>
</dbReference>
<feature type="domain" description="ABC transmembrane type-1" evidence="13">
    <location>
        <begin position="25"/>
        <end position="309"/>
    </location>
</feature>
<keyword evidence="7" id="KW-1278">Translocase</keyword>
<evidence type="ECO:0000256" key="4">
    <source>
        <dbReference type="ARBA" id="ARBA00022692"/>
    </source>
</evidence>
<keyword evidence="8 11" id="KW-1133">Transmembrane helix</keyword>
<evidence type="ECO:0000256" key="6">
    <source>
        <dbReference type="ARBA" id="ARBA00022840"/>
    </source>
</evidence>
<dbReference type="FunFam" id="3.40.50.300:FF:000221">
    <property type="entry name" value="Multidrug ABC transporter ATP-binding protein"/>
    <property type="match status" value="1"/>
</dbReference>
<protein>
    <submittedName>
        <fullName evidence="14">ATP-binding cassette domain-containing protein</fullName>
    </submittedName>
</protein>
<dbReference type="SUPFAM" id="SSF52540">
    <property type="entry name" value="P-loop containing nucleoside triphosphate hydrolases"/>
    <property type="match status" value="1"/>
</dbReference>
<evidence type="ECO:0000256" key="9">
    <source>
        <dbReference type="ARBA" id="ARBA00023055"/>
    </source>
</evidence>
<dbReference type="SUPFAM" id="SSF90123">
    <property type="entry name" value="ABC transporter transmembrane region"/>
    <property type="match status" value="1"/>
</dbReference>
<evidence type="ECO:0000256" key="5">
    <source>
        <dbReference type="ARBA" id="ARBA00022741"/>
    </source>
</evidence>
<dbReference type="InterPro" id="IPR039421">
    <property type="entry name" value="Type_1_exporter"/>
</dbReference>
<name>A0A931J664_9BURK</name>
<keyword evidence="4 11" id="KW-0812">Transmembrane</keyword>
<dbReference type="GO" id="GO:0140359">
    <property type="term" value="F:ABC-type transporter activity"/>
    <property type="evidence" value="ECO:0007669"/>
    <property type="project" value="InterPro"/>
</dbReference>
<dbReference type="PANTHER" id="PTHR24221">
    <property type="entry name" value="ATP-BINDING CASSETTE SUB-FAMILY B"/>
    <property type="match status" value="1"/>
</dbReference>
<evidence type="ECO:0000259" key="13">
    <source>
        <dbReference type="PROSITE" id="PS50929"/>
    </source>
</evidence>
<evidence type="ECO:0000256" key="1">
    <source>
        <dbReference type="ARBA" id="ARBA00004651"/>
    </source>
</evidence>
<evidence type="ECO:0000256" key="7">
    <source>
        <dbReference type="ARBA" id="ARBA00022967"/>
    </source>
</evidence>
<evidence type="ECO:0000256" key="2">
    <source>
        <dbReference type="ARBA" id="ARBA00022448"/>
    </source>
</evidence>
<evidence type="ECO:0000313" key="15">
    <source>
        <dbReference type="Proteomes" id="UP000613266"/>
    </source>
</evidence>
<dbReference type="PROSITE" id="PS50893">
    <property type="entry name" value="ABC_TRANSPORTER_2"/>
    <property type="match status" value="1"/>
</dbReference>
<dbReference type="GO" id="GO:0005524">
    <property type="term" value="F:ATP binding"/>
    <property type="evidence" value="ECO:0007669"/>
    <property type="project" value="UniProtKB-KW"/>
</dbReference>
<dbReference type="InterPro" id="IPR017871">
    <property type="entry name" value="ABC_transporter-like_CS"/>
</dbReference>
<evidence type="ECO:0000256" key="11">
    <source>
        <dbReference type="SAM" id="Phobius"/>
    </source>
</evidence>
<feature type="transmembrane region" description="Helical" evidence="11">
    <location>
        <begin position="23"/>
        <end position="41"/>
    </location>
</feature>
<dbReference type="GO" id="GO:0016887">
    <property type="term" value="F:ATP hydrolysis activity"/>
    <property type="evidence" value="ECO:0007669"/>
    <property type="project" value="InterPro"/>
</dbReference>
<sequence>MSPIPPKTLGGLLRAFIWQHRRAYAAAALMLSGITVLLVWIPTQVGRIVDGLVSGRLVGAAFHEQLALLAGVGLLVYALRVGWRLALFGASYRLGQRLRVQLFERLGLQAPLFFQTQRAGDLMALATNDVDAVETASGDAMLAAFDGTQTFVLVIATMLLAIDWRLGLAALLPFPFMAWAFWRISNQVHHAWSASLDDFGRMSRQAQQSLTALRTVRSMGLAQQEQAAFQGWAQASGQAAFRAQRWEAAYEPAVGIALSTATVAALGVGSWLIARNELTVGQLTAFILLLDRLIWPMFAAGWVLSLLERGRAGWARLSPVLQAEATRSDAGARSPVQRAELQVQGLRFGYEPSQPVLQGLDFRLQPGRMLAVVGPTGSGKTTLLRLLLRQWEPDAGRIELDGAPLPEWTRAALSQAIAWVPQEPFLFSSSVAENIALARADATPAEVEAAARAAALHEDLLRLPQGYATLVGEKGVSLSGGQRQRVAIARALLSEAPLTLLDDALSAVDTGTEARILQALRERRRARPECALVVVTHRLSAALEADEILVLREGRVSERGTHAELLAQDGWYATQWQTQQLEASLEDDEENPHE</sequence>
<dbReference type="Pfam" id="PF00005">
    <property type="entry name" value="ABC_tran"/>
    <property type="match status" value="1"/>
</dbReference>
<keyword evidence="6 14" id="KW-0067">ATP-binding</keyword>
<feature type="domain" description="ABC transporter" evidence="12">
    <location>
        <begin position="341"/>
        <end position="578"/>
    </location>
</feature>
<dbReference type="PROSITE" id="PS50929">
    <property type="entry name" value="ABC_TM1F"/>
    <property type="match status" value="1"/>
</dbReference>
<dbReference type="PANTHER" id="PTHR24221:SF300">
    <property type="entry name" value="MULTIDRUG RESISTANCE-LIKE ATP-BINDING PROTEIN MDLA"/>
    <property type="match status" value="1"/>
</dbReference>
<dbReference type="Pfam" id="PF00664">
    <property type="entry name" value="ABC_membrane"/>
    <property type="match status" value="1"/>
</dbReference>
<dbReference type="AlphaFoldDB" id="A0A931J664"/>
<feature type="transmembrane region" description="Helical" evidence="11">
    <location>
        <begin position="61"/>
        <end position="83"/>
    </location>
</feature>
<dbReference type="GO" id="GO:0006869">
    <property type="term" value="P:lipid transport"/>
    <property type="evidence" value="ECO:0007669"/>
    <property type="project" value="UniProtKB-KW"/>
</dbReference>
<organism evidence="14 15">
    <name type="scientific">Inhella proteolytica</name>
    <dbReference type="NCBI Taxonomy" id="2795029"/>
    <lineage>
        <taxon>Bacteria</taxon>
        <taxon>Pseudomonadati</taxon>
        <taxon>Pseudomonadota</taxon>
        <taxon>Betaproteobacteria</taxon>
        <taxon>Burkholderiales</taxon>
        <taxon>Sphaerotilaceae</taxon>
        <taxon>Inhella</taxon>
    </lineage>
</organism>
<keyword evidence="2" id="KW-0813">Transport</keyword>
<keyword evidence="3" id="KW-1003">Cell membrane</keyword>
<comment type="subcellular location">
    <subcellularLocation>
        <location evidence="1">Cell membrane</location>
        <topology evidence="1">Multi-pass membrane protein</topology>
    </subcellularLocation>
</comment>
<dbReference type="RefSeq" id="WP_198112717.1">
    <property type="nucleotide sequence ID" value="NZ_JAEDAK010000016.1"/>
</dbReference>